<dbReference type="GO" id="GO:0004519">
    <property type="term" value="F:endonuclease activity"/>
    <property type="evidence" value="ECO:0007669"/>
    <property type="project" value="UniProtKB-KW"/>
</dbReference>
<evidence type="ECO:0000313" key="2">
    <source>
        <dbReference type="Proteomes" id="UP001266995"/>
    </source>
</evidence>
<keyword evidence="1" id="KW-0540">Nuclease</keyword>
<comment type="caution">
    <text evidence="1">The sequence shown here is derived from an EMBL/GenBank/DDBJ whole genome shotgun (WGS) entry which is preliminary data.</text>
</comment>
<organism evidence="1 2">
    <name type="scientific">Bacteroides cellulosilyticus</name>
    <dbReference type="NCBI Taxonomy" id="246787"/>
    <lineage>
        <taxon>Bacteria</taxon>
        <taxon>Pseudomonadati</taxon>
        <taxon>Bacteroidota</taxon>
        <taxon>Bacteroidia</taxon>
        <taxon>Bacteroidales</taxon>
        <taxon>Bacteroidaceae</taxon>
        <taxon>Bacteroides</taxon>
    </lineage>
</organism>
<proteinExistence type="predicted"/>
<protein>
    <submittedName>
        <fullName evidence="1">HNH endonuclease</fullName>
    </submittedName>
</protein>
<keyword evidence="1" id="KW-0255">Endonuclease</keyword>
<reference evidence="1" key="1">
    <citation type="submission" date="2023-08" db="EMBL/GenBank/DDBJ databases">
        <title>Reintroducing virulent viruses to syntetic microbiomes.</title>
        <authorList>
            <person name="Wilde J."/>
            <person name="Boyes R."/>
            <person name="Robinson A.V."/>
            <person name="Daisley B.A."/>
            <person name="Allen-Vercoe E."/>
        </authorList>
    </citation>
    <scope>NUCLEOTIDE SEQUENCE</scope>
    <source>
        <strain evidence="1">225I_12FAA</strain>
    </source>
</reference>
<accession>A0AAW8VI00</accession>
<dbReference type="AlphaFoldDB" id="A0AAW8VI00"/>
<evidence type="ECO:0000313" key="1">
    <source>
        <dbReference type="EMBL" id="MDT4511894.1"/>
    </source>
</evidence>
<dbReference type="RefSeq" id="WP_313753263.1">
    <property type="nucleotide sequence ID" value="NZ_JAVSNH010000001.1"/>
</dbReference>
<dbReference type="Proteomes" id="UP001266995">
    <property type="component" value="Unassembled WGS sequence"/>
</dbReference>
<name>A0AAW8VI00_9BACE</name>
<keyword evidence="1" id="KW-0378">Hydrolase</keyword>
<dbReference type="EMBL" id="JAVSNH010000001">
    <property type="protein sequence ID" value="MDT4511894.1"/>
    <property type="molecule type" value="Genomic_DNA"/>
</dbReference>
<gene>
    <name evidence="1" type="ORF">RO785_13030</name>
</gene>
<sequence length="278" mass="32503">MNQQPKFRFYATLLDAFFEYINSDVIWQKYWGWSENPPHTPEEFHKLQFQELINKINRVPFDSEAADKGTAFNEIVDCLIEGRSSETVKLIKVYEGGKIECSDFKPKKADIVVELIAIYNNRYFYFPMTLCREFADYFKGALTQQRVEAILPTALGEVLVYGLIDELMPTSIHDIKTTRSYTFGKFKNHFQHLVYPYALMKNGSDIRTFEYNIVEFNKNGYPADTYTEIYMFSPERDIPILINHCEAFILFLEENRTLITDRKIFGIEDGRGSDTNKA</sequence>